<gene>
    <name evidence="5" type="ORF">BXYJ_LOCUS11280</name>
</gene>
<dbReference type="PRINTS" id="PR00080">
    <property type="entry name" value="SDRFAMILY"/>
</dbReference>
<organism evidence="7 9">
    <name type="scientific">Bursaphelenchus xylophilus</name>
    <name type="common">Pinewood nematode worm</name>
    <name type="synonym">Aphelenchoides xylophilus</name>
    <dbReference type="NCBI Taxonomy" id="6326"/>
    <lineage>
        <taxon>Eukaryota</taxon>
        <taxon>Metazoa</taxon>
        <taxon>Ecdysozoa</taxon>
        <taxon>Nematoda</taxon>
        <taxon>Chromadorea</taxon>
        <taxon>Rhabditida</taxon>
        <taxon>Tylenchina</taxon>
        <taxon>Tylenchomorpha</taxon>
        <taxon>Aphelenchoidea</taxon>
        <taxon>Aphelenchoididae</taxon>
        <taxon>Bursaphelenchus</taxon>
    </lineage>
</organism>
<evidence type="ECO:0000259" key="4">
    <source>
        <dbReference type="SMART" id="SM00822"/>
    </source>
</evidence>
<dbReference type="InterPro" id="IPR051687">
    <property type="entry name" value="Peroxisomal_Beta-Oxidation"/>
</dbReference>
<evidence type="ECO:0000313" key="7">
    <source>
        <dbReference type="Proteomes" id="UP000095284"/>
    </source>
</evidence>
<dbReference type="InterPro" id="IPR036291">
    <property type="entry name" value="NAD(P)-bd_dom_sf"/>
</dbReference>
<dbReference type="PRINTS" id="PR00081">
    <property type="entry name" value="GDHRDH"/>
</dbReference>
<dbReference type="OrthoDB" id="3592703at2759"/>
<evidence type="ECO:0000313" key="5">
    <source>
        <dbReference type="EMBL" id="CAD5231036.1"/>
    </source>
</evidence>
<dbReference type="Proteomes" id="UP000659654">
    <property type="component" value="Unassembled WGS sequence"/>
</dbReference>
<evidence type="ECO:0000256" key="1">
    <source>
        <dbReference type="ARBA" id="ARBA00006484"/>
    </source>
</evidence>
<evidence type="ECO:0000256" key="2">
    <source>
        <dbReference type="ARBA" id="ARBA00023002"/>
    </source>
</evidence>
<reference evidence="9" key="1">
    <citation type="submission" date="2016-11" db="UniProtKB">
        <authorList>
            <consortium name="WormBaseParasite"/>
        </authorList>
    </citation>
    <scope>IDENTIFICATION</scope>
</reference>
<dbReference type="Gene3D" id="3.40.50.720">
    <property type="entry name" value="NAD(P)-binding Rossmann-like Domain"/>
    <property type="match status" value="1"/>
</dbReference>
<proteinExistence type="inferred from homology"/>
<reference evidence="6" key="2">
    <citation type="submission" date="2020-08" db="EMBL/GenBank/DDBJ databases">
        <authorList>
            <person name="Kikuchi T."/>
        </authorList>
    </citation>
    <scope>NUCLEOTIDE SEQUENCE</scope>
    <source>
        <strain evidence="5">Ka4C1</strain>
    </source>
</reference>
<evidence type="ECO:0000256" key="3">
    <source>
        <dbReference type="RuleBase" id="RU000363"/>
    </source>
</evidence>
<dbReference type="CDD" id="cd05353">
    <property type="entry name" value="hydroxyacyl-CoA-like_DH_SDR_c-like"/>
    <property type="match status" value="1"/>
</dbReference>
<dbReference type="EMBL" id="CAJFCV020000005">
    <property type="protein sequence ID" value="CAG9122107.1"/>
    <property type="molecule type" value="Genomic_DNA"/>
</dbReference>
<dbReference type="SMART" id="SM00822">
    <property type="entry name" value="PKS_KR"/>
    <property type="match status" value="1"/>
</dbReference>
<keyword evidence="8" id="KW-1185">Reference proteome</keyword>
<dbReference type="GO" id="GO:0016491">
    <property type="term" value="F:oxidoreductase activity"/>
    <property type="evidence" value="ECO:0007669"/>
    <property type="project" value="UniProtKB-KW"/>
</dbReference>
<dbReference type="Proteomes" id="UP000582659">
    <property type="component" value="Unassembled WGS sequence"/>
</dbReference>
<dbReference type="SUPFAM" id="SSF51735">
    <property type="entry name" value="NAD(P)-binding Rossmann-fold domains"/>
    <property type="match status" value="1"/>
</dbReference>
<dbReference type="Pfam" id="PF00106">
    <property type="entry name" value="adh_short"/>
    <property type="match status" value="1"/>
</dbReference>
<sequence>MSSIRFDGQVAVVTGAGNGLGRTYALELAKRGAKVVVNDLGGDAHGSGGSRAADKVVDEIRKEGGIAVANNDSVEHGERIVKTAIDNFGRIDILINNAGILRDISFGNMKEIDWNLIMKVHLNGAYSCTKAAWPHMRKQKYGRILFTSSNSGIYGSFGQVNYAAAKLGLIGMSNALALEGKKYGIGVNVLSPTAGSRLTLTVMSQEAVHALKPEYVTPMVVYIVSKQNETTGQIYTAGAQWYGQFKYYRTKGKFFKNPTAEDVRDSWSEITNQEGRRAFKTTKEIQDYLLAGLAKI</sequence>
<dbReference type="eggNOG" id="ENOG502QPX4">
    <property type="taxonomic scope" value="Eukaryota"/>
</dbReference>
<dbReference type="PANTHER" id="PTHR45024:SF2">
    <property type="entry name" value="SCP2 DOMAIN-CONTAINING PROTEIN"/>
    <property type="match status" value="1"/>
</dbReference>
<dbReference type="WBParaSite" id="BXY_0414800.1">
    <property type="protein sequence ID" value="BXY_0414800.1"/>
    <property type="gene ID" value="BXY_0414800"/>
</dbReference>
<comment type="similarity">
    <text evidence="1 3">Belongs to the short-chain dehydrogenases/reductases (SDR) family.</text>
</comment>
<dbReference type="PANTHER" id="PTHR45024">
    <property type="entry name" value="DEHYDROGENASES, SHORT CHAIN"/>
    <property type="match status" value="1"/>
</dbReference>
<dbReference type="Proteomes" id="UP000095284">
    <property type="component" value="Unplaced"/>
</dbReference>
<evidence type="ECO:0000313" key="9">
    <source>
        <dbReference type="WBParaSite" id="BXY_0414800.1"/>
    </source>
</evidence>
<dbReference type="InterPro" id="IPR057326">
    <property type="entry name" value="KR_dom"/>
</dbReference>
<name>A0A1I7RTU3_BURXY</name>
<protein>
    <submittedName>
        <fullName evidence="5">(pine wood nematode) hypothetical protein</fullName>
    </submittedName>
</protein>
<dbReference type="GO" id="GO:0006629">
    <property type="term" value="P:lipid metabolic process"/>
    <property type="evidence" value="ECO:0007669"/>
    <property type="project" value="UniProtKB-ARBA"/>
</dbReference>
<dbReference type="Gene3D" id="1.10.287.4290">
    <property type="match status" value="1"/>
</dbReference>
<dbReference type="InterPro" id="IPR002347">
    <property type="entry name" value="SDR_fam"/>
</dbReference>
<evidence type="ECO:0000313" key="8">
    <source>
        <dbReference type="Proteomes" id="UP000659654"/>
    </source>
</evidence>
<dbReference type="SMR" id="A0A1I7RTU3"/>
<dbReference type="PROSITE" id="PS00061">
    <property type="entry name" value="ADH_SHORT"/>
    <property type="match status" value="1"/>
</dbReference>
<keyword evidence="2" id="KW-0560">Oxidoreductase</keyword>
<accession>A0A1I7RTU3</accession>
<feature type="domain" description="Ketoreductase" evidence="4">
    <location>
        <begin position="9"/>
        <end position="196"/>
    </location>
</feature>
<evidence type="ECO:0000313" key="6">
    <source>
        <dbReference type="EMBL" id="CAG9122107.1"/>
    </source>
</evidence>
<dbReference type="AlphaFoldDB" id="A0A1I7RTU3"/>
<dbReference type="InterPro" id="IPR020904">
    <property type="entry name" value="Sc_DH/Rdtase_CS"/>
</dbReference>
<dbReference type="EMBL" id="CAJFDI010000005">
    <property type="protein sequence ID" value="CAD5231036.1"/>
    <property type="molecule type" value="Genomic_DNA"/>
</dbReference>